<evidence type="ECO:0000256" key="8">
    <source>
        <dbReference type="ARBA" id="ARBA00022825"/>
    </source>
</evidence>
<dbReference type="InterPro" id="IPR023828">
    <property type="entry name" value="Peptidase_S8_Ser-AS"/>
</dbReference>
<dbReference type="PROSITE" id="PS51892">
    <property type="entry name" value="SUBTILASE"/>
    <property type="match status" value="1"/>
</dbReference>
<dbReference type="InterPro" id="IPR022398">
    <property type="entry name" value="Peptidase_S8_His-AS"/>
</dbReference>
<dbReference type="InterPro" id="IPR036852">
    <property type="entry name" value="Peptidase_S8/S53_dom_sf"/>
</dbReference>
<comment type="similarity">
    <text evidence="3 10 11">Belongs to the peptidase S8 family.</text>
</comment>
<keyword evidence="7 10" id="KW-0378">Hydrolase</keyword>
<keyword evidence="4" id="KW-0964">Secreted</keyword>
<dbReference type="PROSITE" id="PS00137">
    <property type="entry name" value="SUBTILASE_HIS"/>
    <property type="match status" value="1"/>
</dbReference>
<dbReference type="InterPro" id="IPR050131">
    <property type="entry name" value="Peptidase_S8_subtilisin-like"/>
</dbReference>
<keyword evidence="12" id="KW-0732">Signal</keyword>
<dbReference type="Gene3D" id="3.30.70.80">
    <property type="entry name" value="Peptidase S8 propeptide/proteinase inhibitor I9"/>
    <property type="match status" value="1"/>
</dbReference>
<dbReference type="GO" id="GO:0006508">
    <property type="term" value="P:proteolysis"/>
    <property type="evidence" value="ECO:0007669"/>
    <property type="project" value="UniProtKB-KW"/>
</dbReference>
<comment type="caution">
    <text evidence="14">The sequence shown here is derived from an EMBL/GenBank/DDBJ whole genome shotgun (WGS) entry which is preliminary data.</text>
</comment>
<dbReference type="PANTHER" id="PTHR43806">
    <property type="entry name" value="PEPTIDASE S8"/>
    <property type="match status" value="1"/>
</dbReference>
<keyword evidence="9" id="KW-0106">Calcium</keyword>
<dbReference type="EC" id="3.4.21.-" evidence="14"/>
<evidence type="ECO:0000256" key="6">
    <source>
        <dbReference type="ARBA" id="ARBA00022723"/>
    </source>
</evidence>
<feature type="active site" description="Charge relay system" evidence="10">
    <location>
        <position position="316"/>
    </location>
</feature>
<dbReference type="PROSITE" id="PS00136">
    <property type="entry name" value="SUBTILASE_ASP"/>
    <property type="match status" value="1"/>
</dbReference>
<comment type="cofactor">
    <cofactor evidence="1">
        <name>Ca(2+)</name>
        <dbReference type="ChEBI" id="CHEBI:29108"/>
    </cofactor>
</comment>
<dbReference type="GO" id="GO:0008233">
    <property type="term" value="F:peptidase activity"/>
    <property type="evidence" value="ECO:0007669"/>
    <property type="project" value="UniProtKB-KW"/>
</dbReference>
<proteinExistence type="inferred from homology"/>
<feature type="active site" description="Charge relay system" evidence="10">
    <location>
        <position position="158"/>
    </location>
</feature>
<feature type="signal peptide" evidence="12">
    <location>
        <begin position="1"/>
        <end position="25"/>
    </location>
</feature>
<evidence type="ECO:0000313" key="14">
    <source>
        <dbReference type="EMBL" id="MBM7702133.1"/>
    </source>
</evidence>
<dbReference type="RefSeq" id="WP_205184463.1">
    <property type="nucleotide sequence ID" value="NZ_JAFBFC010000001.1"/>
</dbReference>
<evidence type="ECO:0000256" key="5">
    <source>
        <dbReference type="ARBA" id="ARBA00022670"/>
    </source>
</evidence>
<dbReference type="PROSITE" id="PS00138">
    <property type="entry name" value="SUBTILASE_SER"/>
    <property type="match status" value="1"/>
</dbReference>
<evidence type="ECO:0000256" key="2">
    <source>
        <dbReference type="ARBA" id="ARBA00004613"/>
    </source>
</evidence>
<dbReference type="CDD" id="cd07477">
    <property type="entry name" value="Peptidases_S8_Subtilisin_subset"/>
    <property type="match status" value="1"/>
</dbReference>
<dbReference type="InterPro" id="IPR015500">
    <property type="entry name" value="Peptidase_S8_subtilisin-rel"/>
</dbReference>
<evidence type="ECO:0000256" key="12">
    <source>
        <dbReference type="SAM" id="SignalP"/>
    </source>
</evidence>
<evidence type="ECO:0000256" key="3">
    <source>
        <dbReference type="ARBA" id="ARBA00011073"/>
    </source>
</evidence>
<dbReference type="Gene3D" id="3.40.50.200">
    <property type="entry name" value="Peptidase S8/S53 domain"/>
    <property type="match status" value="1"/>
</dbReference>
<evidence type="ECO:0000256" key="4">
    <source>
        <dbReference type="ARBA" id="ARBA00022525"/>
    </source>
</evidence>
<dbReference type="SUPFAM" id="SSF52743">
    <property type="entry name" value="Subtilisin-like"/>
    <property type="match status" value="1"/>
</dbReference>
<accession>A0ABS2QRP6</accession>
<gene>
    <name evidence="14" type="ORF">JOC83_000959</name>
</gene>
<evidence type="ECO:0000256" key="11">
    <source>
        <dbReference type="RuleBase" id="RU003355"/>
    </source>
</evidence>
<keyword evidence="5 10" id="KW-0645">Protease</keyword>
<evidence type="ECO:0000256" key="7">
    <source>
        <dbReference type="ARBA" id="ARBA00022801"/>
    </source>
</evidence>
<comment type="subcellular location">
    <subcellularLocation>
        <location evidence="2">Secreted</location>
    </subcellularLocation>
</comment>
<evidence type="ECO:0000256" key="9">
    <source>
        <dbReference type="ARBA" id="ARBA00022837"/>
    </source>
</evidence>
<feature type="domain" description="Peptidase S8/S53" evidence="13">
    <location>
        <begin position="118"/>
        <end position="364"/>
    </location>
</feature>
<feature type="active site" description="Charge relay system" evidence="10">
    <location>
        <position position="127"/>
    </location>
</feature>
<evidence type="ECO:0000259" key="13">
    <source>
        <dbReference type="Pfam" id="PF00082"/>
    </source>
</evidence>
<dbReference type="PANTHER" id="PTHR43806:SF11">
    <property type="entry name" value="CEREVISIN-RELATED"/>
    <property type="match status" value="1"/>
</dbReference>
<reference evidence="14 15" key="1">
    <citation type="submission" date="2021-01" db="EMBL/GenBank/DDBJ databases">
        <title>Genomic Encyclopedia of Type Strains, Phase IV (KMG-IV): sequencing the most valuable type-strain genomes for metagenomic binning, comparative biology and taxonomic classification.</title>
        <authorList>
            <person name="Goeker M."/>
        </authorList>
    </citation>
    <scope>NUCLEOTIDE SEQUENCE [LARGE SCALE GENOMIC DNA]</scope>
    <source>
        <strain evidence="14 15">DSM 104297</strain>
    </source>
</reference>
<dbReference type="InterPro" id="IPR000209">
    <property type="entry name" value="Peptidase_S8/S53_dom"/>
</dbReference>
<dbReference type="PRINTS" id="PR00723">
    <property type="entry name" value="SUBTILISIN"/>
</dbReference>
<dbReference type="InterPro" id="IPR023827">
    <property type="entry name" value="Peptidase_S8_Asp-AS"/>
</dbReference>
<dbReference type="InterPro" id="IPR034202">
    <property type="entry name" value="Subtilisin_Carlsberg-like"/>
</dbReference>
<dbReference type="InterPro" id="IPR037045">
    <property type="entry name" value="S8pro/Inhibitor_I9_sf"/>
</dbReference>
<sequence>MKKVKNVLLSLTVATGVMLPTSALADQASEKKEGVIIGFKQHVNEQAIVQVNGKIKKKLKTLPIAVAELSKSEQKALAKNPNVAYIEKDIQISIAADTQDWGIPKVKAPVSWDNGLTGQGVKVAVIDTGIATNHPDLRVAGGASFVSYTDSYNDDNGHGTHVAGIIGSLKNDTGTIGVAYDADIYGVKVLEENGSGSLSSIVEGIDWTIANDMDIINLSLGTSIGSTALKEAVDRAYQSGIVVVAAAGNSGNILGLGDTVNYPAKYDSAIAVGATDQSDRRASFSSHGSAVEIAAPGEGIYSTYLNGGYATLSGTSMASPYAAGVLALYKQKYPMYTNVQLRQLLATQSVDLGSTGRDRYYGHGLAQAEGF</sequence>
<keyword evidence="6" id="KW-0479">Metal-binding</keyword>
<dbReference type="Proteomes" id="UP000809829">
    <property type="component" value="Unassembled WGS sequence"/>
</dbReference>
<keyword evidence="8 10" id="KW-0720">Serine protease</keyword>
<dbReference type="EMBL" id="JAFBFC010000001">
    <property type="protein sequence ID" value="MBM7702133.1"/>
    <property type="molecule type" value="Genomic_DNA"/>
</dbReference>
<evidence type="ECO:0000313" key="15">
    <source>
        <dbReference type="Proteomes" id="UP000809829"/>
    </source>
</evidence>
<protein>
    <submittedName>
        <fullName evidence="14">Minor extracellular protease Epr</fullName>
        <ecNumber evidence="14">3.4.21.-</ecNumber>
    </submittedName>
</protein>
<feature type="chain" id="PRO_5046110058" evidence="12">
    <location>
        <begin position="26"/>
        <end position="371"/>
    </location>
</feature>
<dbReference type="SUPFAM" id="SSF54897">
    <property type="entry name" value="Protease propeptides/inhibitors"/>
    <property type="match status" value="1"/>
</dbReference>
<name>A0ABS2QRP6_9BACI</name>
<organism evidence="14 15">
    <name type="scientific">Priestia iocasae</name>
    <dbReference type="NCBI Taxonomy" id="2291674"/>
    <lineage>
        <taxon>Bacteria</taxon>
        <taxon>Bacillati</taxon>
        <taxon>Bacillota</taxon>
        <taxon>Bacilli</taxon>
        <taxon>Bacillales</taxon>
        <taxon>Bacillaceae</taxon>
        <taxon>Priestia</taxon>
    </lineage>
</organism>
<keyword evidence="15" id="KW-1185">Reference proteome</keyword>
<evidence type="ECO:0000256" key="10">
    <source>
        <dbReference type="PROSITE-ProRule" id="PRU01240"/>
    </source>
</evidence>
<dbReference type="Pfam" id="PF00082">
    <property type="entry name" value="Peptidase_S8"/>
    <property type="match status" value="1"/>
</dbReference>
<evidence type="ECO:0000256" key="1">
    <source>
        <dbReference type="ARBA" id="ARBA00001913"/>
    </source>
</evidence>